<evidence type="ECO:0000313" key="5">
    <source>
        <dbReference type="Proteomes" id="UP000289703"/>
    </source>
</evidence>
<dbReference type="CDD" id="cd00761">
    <property type="entry name" value="Glyco_tranf_GTA_type"/>
    <property type="match status" value="1"/>
</dbReference>
<sequence>MMSDSVAISIIVPIYNAEEFLKETVESILSQSFSEFELLLINDGSTDQSQNICEAFMENDKRVRLVNKANGGVSSARNVGIKNALGTYIFHVDADDILRPDALLNLYNEASRTHADIIVANYILRTLNNDEKVIKHRVVHSAEEFLRGMLLGEFHAGLWNKLIKTTCYEGLSFDEDVSCMEDKLILTQILLKSPRISFLDDEVYIYIQRSSSLTNNISLKTLSSIEKVIEQIDNLLKDKKLFEKSLAKIKLDYKIKLLNNSHILKTEQVKNKFKEVNSNILNRDMIPLYYRVLLWFEFRNISFLTQVFKILR</sequence>
<accession>A0A4V1N0J0</accession>
<dbReference type="OrthoDB" id="6307329at2"/>
<reference evidence="4 5" key="1">
    <citation type="submission" date="2019-01" db="EMBL/GenBank/DDBJ databases">
        <title>Ancylomarina salipaludis sp. nov., isolated from a salt marsh.</title>
        <authorList>
            <person name="Yoon J.-H."/>
        </authorList>
    </citation>
    <scope>NUCLEOTIDE SEQUENCE [LARGE SCALE GENOMIC DNA]</scope>
    <source>
        <strain evidence="4 5">SHSM-M15</strain>
    </source>
</reference>
<protein>
    <submittedName>
        <fullName evidence="4">Glycosyltransferase family 2 protein</fullName>
    </submittedName>
</protein>
<dbReference type="InterPro" id="IPR001173">
    <property type="entry name" value="Glyco_trans_2-like"/>
</dbReference>
<dbReference type="EMBL" id="SAXA01000001">
    <property type="protein sequence ID" value="RXQ97447.1"/>
    <property type="molecule type" value="Genomic_DNA"/>
</dbReference>
<dbReference type="SUPFAM" id="SSF53448">
    <property type="entry name" value="Nucleotide-diphospho-sugar transferases"/>
    <property type="match status" value="1"/>
</dbReference>
<evidence type="ECO:0000256" key="1">
    <source>
        <dbReference type="ARBA" id="ARBA00022676"/>
    </source>
</evidence>
<comment type="caution">
    <text evidence="4">The sequence shown here is derived from an EMBL/GenBank/DDBJ whole genome shotgun (WGS) entry which is preliminary data.</text>
</comment>
<dbReference type="GO" id="GO:0016758">
    <property type="term" value="F:hexosyltransferase activity"/>
    <property type="evidence" value="ECO:0007669"/>
    <property type="project" value="UniProtKB-ARBA"/>
</dbReference>
<proteinExistence type="predicted"/>
<keyword evidence="2 4" id="KW-0808">Transferase</keyword>
<evidence type="ECO:0000256" key="2">
    <source>
        <dbReference type="ARBA" id="ARBA00022679"/>
    </source>
</evidence>
<keyword evidence="1" id="KW-0328">Glycosyltransferase</keyword>
<evidence type="ECO:0000313" key="4">
    <source>
        <dbReference type="EMBL" id="RXQ97447.1"/>
    </source>
</evidence>
<dbReference type="Pfam" id="PF00535">
    <property type="entry name" value="Glycos_transf_2"/>
    <property type="match status" value="1"/>
</dbReference>
<dbReference type="AlphaFoldDB" id="A0A4V1N0J0"/>
<gene>
    <name evidence="4" type="ORF">EO244_00735</name>
</gene>
<dbReference type="InterPro" id="IPR029044">
    <property type="entry name" value="Nucleotide-diphossugar_trans"/>
</dbReference>
<dbReference type="PANTHER" id="PTHR22916">
    <property type="entry name" value="GLYCOSYLTRANSFERASE"/>
    <property type="match status" value="1"/>
</dbReference>
<organism evidence="4 5">
    <name type="scientific">Ancylomarina salipaludis</name>
    <dbReference type="NCBI Taxonomy" id="2501299"/>
    <lineage>
        <taxon>Bacteria</taxon>
        <taxon>Pseudomonadati</taxon>
        <taxon>Bacteroidota</taxon>
        <taxon>Bacteroidia</taxon>
        <taxon>Marinilabiliales</taxon>
        <taxon>Marinifilaceae</taxon>
        <taxon>Ancylomarina</taxon>
    </lineage>
</organism>
<feature type="domain" description="Glycosyltransferase 2-like" evidence="3">
    <location>
        <begin position="9"/>
        <end position="163"/>
    </location>
</feature>
<dbReference type="Proteomes" id="UP000289703">
    <property type="component" value="Unassembled WGS sequence"/>
</dbReference>
<name>A0A4V1N0J0_9BACT</name>
<evidence type="ECO:0000259" key="3">
    <source>
        <dbReference type="Pfam" id="PF00535"/>
    </source>
</evidence>
<dbReference type="PANTHER" id="PTHR22916:SF51">
    <property type="entry name" value="GLYCOSYLTRANSFERASE EPSH-RELATED"/>
    <property type="match status" value="1"/>
</dbReference>
<dbReference type="Gene3D" id="3.90.550.10">
    <property type="entry name" value="Spore Coat Polysaccharide Biosynthesis Protein SpsA, Chain A"/>
    <property type="match status" value="1"/>
</dbReference>
<keyword evidence="5" id="KW-1185">Reference proteome</keyword>